<evidence type="ECO:0000256" key="1">
    <source>
        <dbReference type="ARBA" id="ARBA00010342"/>
    </source>
</evidence>
<dbReference type="GO" id="GO:0005886">
    <property type="term" value="C:plasma membrane"/>
    <property type="evidence" value="ECO:0007669"/>
    <property type="project" value="TreeGrafter"/>
</dbReference>
<dbReference type="InterPro" id="IPR038297">
    <property type="entry name" value="CcmH/CycL/NrfF/Ccl2_sf"/>
</dbReference>
<evidence type="ECO:0000256" key="2">
    <source>
        <dbReference type="ARBA" id="ARBA00022617"/>
    </source>
</evidence>
<keyword evidence="3 7" id="KW-0479">Metal-binding</keyword>
<keyword evidence="7" id="KW-0472">Membrane</keyword>
<dbReference type="GO" id="GO:0046872">
    <property type="term" value="F:metal ion binding"/>
    <property type="evidence" value="ECO:0007669"/>
    <property type="project" value="UniProtKB-KW"/>
</dbReference>
<accession>A0A1H2SID7</accession>
<dbReference type="PANTHER" id="PTHR47870:SF1">
    <property type="entry name" value="CYTOCHROME C-TYPE BIOGENESIS PROTEIN CCMH"/>
    <property type="match status" value="1"/>
</dbReference>
<proteinExistence type="inferred from homology"/>
<keyword evidence="4 7" id="KW-0732">Signal</keyword>
<dbReference type="PANTHER" id="PTHR47870">
    <property type="entry name" value="CYTOCHROME C-TYPE BIOGENESIS PROTEIN CCMH"/>
    <property type="match status" value="1"/>
</dbReference>
<evidence type="ECO:0000256" key="7">
    <source>
        <dbReference type="RuleBase" id="RU364112"/>
    </source>
</evidence>
<dbReference type="GO" id="GO:0017004">
    <property type="term" value="P:cytochrome complex assembly"/>
    <property type="evidence" value="ECO:0007669"/>
    <property type="project" value="UniProtKB-KW"/>
</dbReference>
<name>A0A1H2SID7_9PROT</name>
<feature type="transmembrane region" description="Helical" evidence="7">
    <location>
        <begin position="23"/>
        <end position="42"/>
    </location>
</feature>
<evidence type="ECO:0000259" key="8">
    <source>
        <dbReference type="Pfam" id="PF03918"/>
    </source>
</evidence>
<protein>
    <recommendedName>
        <fullName evidence="7">Cytochrome c-type biogenesis protein</fullName>
    </recommendedName>
</protein>
<dbReference type="Gene3D" id="1.10.8.640">
    <property type="entry name" value="Cytochrome C biogenesis protein"/>
    <property type="match status" value="1"/>
</dbReference>
<dbReference type="InterPro" id="IPR051263">
    <property type="entry name" value="C-type_cytochrome_biogenesis"/>
</dbReference>
<keyword evidence="6 7" id="KW-0408">Iron</keyword>
<evidence type="ECO:0000313" key="9">
    <source>
        <dbReference type="EMBL" id="SDW31312.1"/>
    </source>
</evidence>
<dbReference type="AlphaFoldDB" id="A0A1H2SID7"/>
<comment type="similarity">
    <text evidence="1 7">Belongs to the CcmH/CycL/Ccl2/NrfF family.</text>
</comment>
<evidence type="ECO:0000256" key="4">
    <source>
        <dbReference type="ARBA" id="ARBA00022729"/>
    </source>
</evidence>
<dbReference type="Proteomes" id="UP000183454">
    <property type="component" value="Unassembled WGS sequence"/>
</dbReference>
<dbReference type="RefSeq" id="WP_083340151.1">
    <property type="nucleotide sequence ID" value="NZ_FNNH01000007.1"/>
</dbReference>
<sequence>MYKFEVAANSFILQNRIDHYSKFIKQLIAVLFVALIPLISFANEAVPVAEDPILEKRLINLSENLRCLVCQNESLAGSRADFANDLRREMREQMKANKSDEEIIDFLVARYGDFVLYNPPFKTTTLLLWFGPLILFLGATIGLFIYLRRRRTQLEDIPLSESQRLEAEALINKTNKE</sequence>
<feature type="transmembrane region" description="Helical" evidence="7">
    <location>
        <begin position="126"/>
        <end position="147"/>
    </location>
</feature>
<evidence type="ECO:0000256" key="6">
    <source>
        <dbReference type="ARBA" id="ARBA00023004"/>
    </source>
</evidence>
<evidence type="ECO:0000256" key="5">
    <source>
        <dbReference type="ARBA" id="ARBA00022748"/>
    </source>
</evidence>
<keyword evidence="7" id="KW-1133">Transmembrane helix</keyword>
<comment type="function">
    <text evidence="7">Possible subunit of a heme lyase.</text>
</comment>
<evidence type="ECO:0000256" key="3">
    <source>
        <dbReference type="ARBA" id="ARBA00022723"/>
    </source>
</evidence>
<dbReference type="EMBL" id="FNNH01000007">
    <property type="protein sequence ID" value="SDW31312.1"/>
    <property type="molecule type" value="Genomic_DNA"/>
</dbReference>
<organism evidence="9 10">
    <name type="scientific">Nitrosomonas communis</name>
    <dbReference type="NCBI Taxonomy" id="44574"/>
    <lineage>
        <taxon>Bacteria</taxon>
        <taxon>Pseudomonadati</taxon>
        <taxon>Pseudomonadota</taxon>
        <taxon>Betaproteobacteria</taxon>
        <taxon>Nitrosomonadales</taxon>
        <taxon>Nitrosomonadaceae</taxon>
        <taxon>Nitrosomonas</taxon>
    </lineage>
</organism>
<keyword evidence="2 7" id="KW-0349">Heme</keyword>
<reference evidence="9 10" key="1">
    <citation type="submission" date="2016-10" db="EMBL/GenBank/DDBJ databases">
        <authorList>
            <person name="de Groot N.N."/>
        </authorList>
    </citation>
    <scope>NUCLEOTIDE SEQUENCE [LARGE SCALE GENOMIC DNA]</scope>
    <source>
        <strain evidence="9 10">Nm110</strain>
    </source>
</reference>
<keyword evidence="5" id="KW-0201">Cytochrome c-type biogenesis</keyword>
<dbReference type="FunFam" id="1.10.8.640:FF:000001">
    <property type="entry name" value="Cytochrome c-type biogenesis protein"/>
    <property type="match status" value="1"/>
</dbReference>
<evidence type="ECO:0000313" key="10">
    <source>
        <dbReference type="Proteomes" id="UP000183454"/>
    </source>
</evidence>
<feature type="domain" description="CcmH/CycL/Ccl2/NrfF N-terminal" evidence="8">
    <location>
        <begin position="31"/>
        <end position="170"/>
    </location>
</feature>
<gene>
    <name evidence="9" type="ORF">SAMN05421882_100772</name>
</gene>
<dbReference type="Pfam" id="PF03918">
    <property type="entry name" value="CcmH"/>
    <property type="match status" value="1"/>
</dbReference>
<dbReference type="InterPro" id="IPR005616">
    <property type="entry name" value="CcmH/CycL/Ccl2/NrfF_N"/>
</dbReference>
<dbReference type="CDD" id="cd16378">
    <property type="entry name" value="CcmH_N"/>
    <property type="match status" value="1"/>
</dbReference>
<keyword evidence="7" id="KW-0812">Transmembrane</keyword>